<evidence type="ECO:0000256" key="1">
    <source>
        <dbReference type="SAM" id="MobiDB-lite"/>
    </source>
</evidence>
<keyword evidence="3" id="KW-1185">Reference proteome</keyword>
<evidence type="ECO:0000313" key="3">
    <source>
        <dbReference type="Proteomes" id="UP000784294"/>
    </source>
</evidence>
<dbReference type="AlphaFoldDB" id="A0A3S5B7Q5"/>
<reference evidence="2" key="1">
    <citation type="submission" date="2018-11" db="EMBL/GenBank/DDBJ databases">
        <authorList>
            <consortium name="Pathogen Informatics"/>
        </authorList>
    </citation>
    <scope>NUCLEOTIDE SEQUENCE</scope>
</reference>
<protein>
    <submittedName>
        <fullName evidence="2">Uncharacterized protein</fullName>
    </submittedName>
</protein>
<sequence>MMSNHYYDGAITNESVRNVDILIRKDYPSPDSCAPPVDMLIRHNKIHQLSCHLADQDSSDSPHPKPLHLNPGQLPQCPFTGKSTSFSFTKNPLPPPRSTSTREAGAISTEGLGDLVEGIENSLESLYEAVDEMAHLRHQLESTGEIKAVNGLMQWLYQSY</sequence>
<feature type="compositionally biased region" description="Polar residues" evidence="1">
    <location>
        <begin position="81"/>
        <end position="90"/>
    </location>
</feature>
<dbReference type="Proteomes" id="UP000784294">
    <property type="component" value="Unassembled WGS sequence"/>
</dbReference>
<comment type="caution">
    <text evidence="2">The sequence shown here is derived from an EMBL/GenBank/DDBJ whole genome shotgun (WGS) entry which is preliminary data.</text>
</comment>
<gene>
    <name evidence="2" type="ORF">PXEA_LOCUS29672</name>
</gene>
<name>A0A3S5B7Q5_9PLAT</name>
<accession>A0A3S5B7Q5</accession>
<organism evidence="2 3">
    <name type="scientific">Protopolystoma xenopodis</name>
    <dbReference type="NCBI Taxonomy" id="117903"/>
    <lineage>
        <taxon>Eukaryota</taxon>
        <taxon>Metazoa</taxon>
        <taxon>Spiralia</taxon>
        <taxon>Lophotrochozoa</taxon>
        <taxon>Platyhelminthes</taxon>
        <taxon>Monogenea</taxon>
        <taxon>Polyopisthocotylea</taxon>
        <taxon>Polystomatidea</taxon>
        <taxon>Polystomatidae</taxon>
        <taxon>Protopolystoma</taxon>
    </lineage>
</organism>
<evidence type="ECO:0000313" key="2">
    <source>
        <dbReference type="EMBL" id="VEL36232.1"/>
    </source>
</evidence>
<feature type="region of interest" description="Disordered" evidence="1">
    <location>
        <begin position="53"/>
        <end position="105"/>
    </location>
</feature>
<dbReference type="EMBL" id="CAAALY010251726">
    <property type="protein sequence ID" value="VEL36232.1"/>
    <property type="molecule type" value="Genomic_DNA"/>
</dbReference>
<proteinExistence type="predicted"/>